<dbReference type="Pfam" id="PF00440">
    <property type="entry name" value="TetR_N"/>
    <property type="match status" value="2"/>
</dbReference>
<dbReference type="SUPFAM" id="SSF46689">
    <property type="entry name" value="Homeodomain-like"/>
    <property type="match status" value="2"/>
</dbReference>
<dbReference type="InterPro" id="IPR009057">
    <property type="entry name" value="Homeodomain-like_sf"/>
</dbReference>
<feature type="DNA-binding region" description="H-T-H motif" evidence="2">
    <location>
        <begin position="244"/>
        <end position="263"/>
    </location>
</feature>
<evidence type="ECO:0000256" key="2">
    <source>
        <dbReference type="PROSITE-ProRule" id="PRU00335"/>
    </source>
</evidence>
<protein>
    <submittedName>
        <fullName evidence="4">Regulatory protein TetR</fullName>
    </submittedName>
</protein>
<dbReference type="GO" id="GO:0003677">
    <property type="term" value="F:DNA binding"/>
    <property type="evidence" value="ECO:0007669"/>
    <property type="project" value="UniProtKB-UniRule"/>
</dbReference>
<organism evidence="4 5">
    <name type="scientific">Gracilinema caldarium (strain ATCC 51460 / DSM 7334 / H1)</name>
    <name type="common">Treponema caldarium</name>
    <dbReference type="NCBI Taxonomy" id="744872"/>
    <lineage>
        <taxon>Bacteria</taxon>
        <taxon>Pseudomonadati</taxon>
        <taxon>Spirochaetota</taxon>
        <taxon>Spirochaetia</taxon>
        <taxon>Spirochaetales</taxon>
        <taxon>Breznakiellaceae</taxon>
        <taxon>Gracilinema</taxon>
    </lineage>
</organism>
<dbReference type="InterPro" id="IPR050624">
    <property type="entry name" value="HTH-type_Tx_Regulator"/>
</dbReference>
<dbReference type="KEGG" id="scd:Spica_0189"/>
<dbReference type="STRING" id="744872.Spica_0189"/>
<name>F8EWX1_GRAC1</name>
<dbReference type="eggNOG" id="COG1309">
    <property type="taxonomic scope" value="Bacteria"/>
</dbReference>
<dbReference type="OrthoDB" id="355942at2"/>
<evidence type="ECO:0000259" key="3">
    <source>
        <dbReference type="PROSITE" id="PS50977"/>
    </source>
</evidence>
<proteinExistence type="predicted"/>
<dbReference type="RefSeq" id="WP_013967670.1">
    <property type="nucleotide sequence ID" value="NC_015732.1"/>
</dbReference>
<feature type="domain" description="HTH tetR-type" evidence="3">
    <location>
        <begin position="221"/>
        <end position="281"/>
    </location>
</feature>
<evidence type="ECO:0000256" key="1">
    <source>
        <dbReference type="ARBA" id="ARBA00023125"/>
    </source>
</evidence>
<dbReference type="AlphaFoldDB" id="F8EWX1"/>
<reference evidence="5" key="1">
    <citation type="journal article" date="2013" name="Stand. Genomic Sci.">
        <title>Genome sequence of the thermophilic fresh-water bacterium Spirochaeta caldaria type strain (H1(T)), reclassification of Spirochaeta caldaria, Spirochaeta stenostrepta, and Spirochaeta zuelzerae in the genus Treponema as Treponema caldaria comb. nov., Treponema stenostrepta comb. nov., and Treponema zuelzerae comb. nov., and emendation of the genus Treponema.</title>
        <authorList>
            <person name="Abt B."/>
            <person name="Goker M."/>
            <person name="Scheuner C."/>
            <person name="Han C."/>
            <person name="Lu M."/>
            <person name="Misra M."/>
            <person name="Lapidus A."/>
            <person name="Nolan M."/>
            <person name="Lucas S."/>
            <person name="Hammon N."/>
            <person name="Deshpande S."/>
            <person name="Cheng J.F."/>
            <person name="Tapia R."/>
            <person name="Goodwin L.A."/>
            <person name="Pitluck S."/>
            <person name="Liolios K."/>
            <person name="Pagani I."/>
            <person name="Ivanova N."/>
            <person name="Mavromatis K."/>
            <person name="Mikhailova N."/>
            <person name="Huntemann M."/>
            <person name="Pati A."/>
            <person name="Chen A."/>
            <person name="Palaniappan K."/>
            <person name="Land M."/>
            <person name="Hauser L."/>
            <person name="Jeffries C.D."/>
            <person name="Rohde M."/>
            <person name="Spring S."/>
            <person name="Gronow S."/>
            <person name="Detter J.C."/>
            <person name="Bristow J."/>
            <person name="Eisen J.A."/>
            <person name="Markowitz V."/>
            <person name="Hugenholtz P."/>
            <person name="Kyrpides N.C."/>
            <person name="Woyke T."/>
            <person name="Klenk H.P."/>
        </authorList>
    </citation>
    <scope>NUCLEOTIDE SEQUENCE</scope>
    <source>
        <strain evidence="5">ATCC 51460 / DSM 7334 / H1</strain>
    </source>
</reference>
<evidence type="ECO:0000313" key="4">
    <source>
        <dbReference type="EMBL" id="AEJ18357.1"/>
    </source>
</evidence>
<sequence length="407" mass="46641">MTKQDIITAAFVVWGRSFYSNMSLTDVAAYLGVTKPALYRHFANKEALLSALYTDFFDRFAFYLEPNLPFLLQSEETEKVLGVARIMTNYFINHKYDFIFFLNLVLGQEKPGRAFRQELKQRGLLFWDIEPDSAKKGSFSLIRIVSVTMVFSIALFHFKLMHVSDEITVGGSHGSVQAVLDLIEHGLCEIDASSRLPDFAGLDESFTRLFEALNQYDLQNHTASGQILKALANTIAELGPWKASMNLVAKKAGLAKSSLYSHFLSKEEMLRQLFLNEFEILANHMEKVVALCSDPLSKLYLTMRIVVAYLRNHQDILRVLDWVRLQRISLGFLMPERGQTLFSFVKDLPLRSTLANWDELIVARWVLFLVVNQLMIELRHGVDEVESLNNLKYLFNYIITGVKGWKK</sequence>
<dbReference type="InterPro" id="IPR001647">
    <property type="entry name" value="HTH_TetR"/>
</dbReference>
<keyword evidence="5" id="KW-1185">Reference proteome</keyword>
<dbReference type="PANTHER" id="PTHR43479">
    <property type="entry name" value="ACREF/ENVCD OPERON REPRESSOR-RELATED"/>
    <property type="match status" value="1"/>
</dbReference>
<accession>F8EWX1</accession>
<dbReference type="Proteomes" id="UP000000503">
    <property type="component" value="Chromosome"/>
</dbReference>
<gene>
    <name evidence="4" type="ordered locus">Spica_0189</name>
</gene>
<dbReference type="PROSITE" id="PS50977">
    <property type="entry name" value="HTH_TETR_2"/>
    <property type="match status" value="2"/>
</dbReference>
<dbReference type="EMBL" id="CP002868">
    <property type="protein sequence ID" value="AEJ18357.1"/>
    <property type="molecule type" value="Genomic_DNA"/>
</dbReference>
<dbReference type="PRINTS" id="PR00455">
    <property type="entry name" value="HTHTETR"/>
</dbReference>
<dbReference type="PANTHER" id="PTHR43479:SF11">
    <property type="entry name" value="ACREF_ENVCD OPERON REPRESSOR-RELATED"/>
    <property type="match status" value="1"/>
</dbReference>
<evidence type="ECO:0000313" key="5">
    <source>
        <dbReference type="Proteomes" id="UP000000503"/>
    </source>
</evidence>
<feature type="DNA-binding region" description="H-T-H motif" evidence="2">
    <location>
        <begin position="23"/>
        <end position="42"/>
    </location>
</feature>
<feature type="domain" description="HTH tetR-type" evidence="3">
    <location>
        <begin position="1"/>
        <end position="60"/>
    </location>
</feature>
<dbReference type="HOGENOM" id="CLU_686843_0_0_12"/>
<keyword evidence="1 2" id="KW-0238">DNA-binding</keyword>
<dbReference type="Gene3D" id="1.10.357.10">
    <property type="entry name" value="Tetracycline Repressor, domain 2"/>
    <property type="match status" value="2"/>
</dbReference>